<keyword evidence="1" id="KW-1133">Transmembrane helix</keyword>
<dbReference type="InterPro" id="IPR049713">
    <property type="entry name" value="Pr6Pr-like"/>
</dbReference>
<organism evidence="2 3">
    <name type="scientific">Nocardioides cremeus</name>
    <dbReference type="NCBI Taxonomy" id="3058044"/>
    <lineage>
        <taxon>Bacteria</taxon>
        <taxon>Bacillati</taxon>
        <taxon>Actinomycetota</taxon>
        <taxon>Actinomycetes</taxon>
        <taxon>Propionibacteriales</taxon>
        <taxon>Nocardioidaceae</taxon>
        <taxon>Nocardioides</taxon>
    </lineage>
</organism>
<reference evidence="2" key="1">
    <citation type="submission" date="2023-06" db="EMBL/GenBank/DDBJ databases">
        <title>Genome sequence of Nocardioides sp. SOB44.</title>
        <authorList>
            <person name="Zhang G."/>
        </authorList>
    </citation>
    <scope>NUCLEOTIDE SEQUENCE</scope>
    <source>
        <strain evidence="2">SOB44</strain>
    </source>
</reference>
<keyword evidence="1" id="KW-0812">Transmembrane</keyword>
<dbReference type="Proteomes" id="UP001168363">
    <property type="component" value="Unassembled WGS sequence"/>
</dbReference>
<proteinExistence type="predicted"/>
<name>A0ABT8TPE5_9ACTN</name>
<keyword evidence="3" id="KW-1185">Reference proteome</keyword>
<feature type="transmembrane region" description="Helical" evidence="1">
    <location>
        <begin position="180"/>
        <end position="204"/>
    </location>
</feature>
<feature type="transmembrane region" description="Helical" evidence="1">
    <location>
        <begin position="112"/>
        <end position="133"/>
    </location>
</feature>
<gene>
    <name evidence="2" type="ORF">QWJ41_03975</name>
</gene>
<accession>A0ABT8TPE5</accession>
<keyword evidence="1" id="KW-0472">Membrane</keyword>
<dbReference type="RefSeq" id="WP_302705865.1">
    <property type="nucleotide sequence ID" value="NZ_JAULSC010000002.1"/>
</dbReference>
<dbReference type="NCBIfam" id="NF038065">
    <property type="entry name" value="Pr6Pr"/>
    <property type="match status" value="1"/>
</dbReference>
<dbReference type="EMBL" id="JAULSC010000002">
    <property type="protein sequence ID" value="MDO3394863.1"/>
    <property type="molecule type" value="Genomic_DNA"/>
</dbReference>
<protein>
    <submittedName>
        <fullName evidence="2">Pr6Pr family membrane protein</fullName>
    </submittedName>
</protein>
<evidence type="ECO:0000313" key="3">
    <source>
        <dbReference type="Proteomes" id="UP001168363"/>
    </source>
</evidence>
<feature type="transmembrane region" description="Helical" evidence="1">
    <location>
        <begin position="145"/>
        <end position="168"/>
    </location>
</feature>
<sequence>MTSRVRSWHALVAVVAAAALLLQLVLVVQGGRVLDEQSVPPLEVRLGRLVSYFTVQSNLLVALAAAHLARHRGRDGTAWTVLRLDAVVGITLTGLVHFVLLRPLLDLQGADALADAMLHLVVPVLAVVGFVVVGPRPRVTRRTAGLALVWPLAWLAWTLVVGLVSGWFPYPFLDHREDGWAAVAITCVAITALFVALLGALSLLDRRSSTGSHERQPA</sequence>
<feature type="transmembrane region" description="Helical" evidence="1">
    <location>
        <begin position="49"/>
        <end position="69"/>
    </location>
</feature>
<feature type="transmembrane region" description="Helical" evidence="1">
    <location>
        <begin position="81"/>
        <end position="100"/>
    </location>
</feature>
<evidence type="ECO:0000256" key="1">
    <source>
        <dbReference type="SAM" id="Phobius"/>
    </source>
</evidence>
<comment type="caution">
    <text evidence="2">The sequence shown here is derived from an EMBL/GenBank/DDBJ whole genome shotgun (WGS) entry which is preliminary data.</text>
</comment>
<evidence type="ECO:0000313" key="2">
    <source>
        <dbReference type="EMBL" id="MDO3394863.1"/>
    </source>
</evidence>